<dbReference type="AlphaFoldDB" id="V3ZTU9"/>
<dbReference type="SMART" id="SM00326">
    <property type="entry name" value="SH3"/>
    <property type="match status" value="1"/>
</dbReference>
<keyword evidence="2" id="KW-0106">Calcium</keyword>
<keyword evidence="7" id="KW-0443">Lipid metabolism</keyword>
<dbReference type="STRING" id="225164.V3ZTU9"/>
<dbReference type="OMA" id="RHISSVI"/>
<dbReference type="PROSITE" id="PS50007">
    <property type="entry name" value="PIPLC_X_DOMAIN"/>
    <property type="match status" value="1"/>
</dbReference>
<dbReference type="InterPro" id="IPR000980">
    <property type="entry name" value="SH2"/>
</dbReference>
<dbReference type="Pfam" id="PF23583">
    <property type="entry name" value="EF_HAND_2_PLCG"/>
    <property type="match status" value="1"/>
</dbReference>
<proteinExistence type="predicted"/>
<dbReference type="Pfam" id="PF00387">
    <property type="entry name" value="PI-PLC-Y"/>
    <property type="match status" value="1"/>
</dbReference>
<dbReference type="Gene3D" id="2.30.29.30">
    <property type="entry name" value="Pleckstrin-homology domain (PH domain)/Phosphotyrosine-binding domain (PTB)"/>
    <property type="match status" value="1"/>
</dbReference>
<evidence type="ECO:0000313" key="13">
    <source>
        <dbReference type="Proteomes" id="UP000030746"/>
    </source>
</evidence>
<dbReference type="GO" id="GO:0048015">
    <property type="term" value="P:phosphatidylinositol-mediated signaling"/>
    <property type="evidence" value="ECO:0007669"/>
    <property type="project" value="TreeGrafter"/>
</dbReference>
<dbReference type="PRINTS" id="PR00390">
    <property type="entry name" value="PHPHLIPASEC"/>
</dbReference>
<dbReference type="EMBL" id="KB202823">
    <property type="protein sequence ID" value="ESO87812.1"/>
    <property type="molecule type" value="Genomic_DNA"/>
</dbReference>
<protein>
    <recommendedName>
        <fullName evidence="7">Phosphoinositide phospholipase C</fullName>
        <ecNumber evidence="7">3.1.4.11</ecNumber>
    </recommendedName>
</protein>
<keyword evidence="3 5" id="KW-0727">SH2 domain</keyword>
<keyword evidence="1 6" id="KW-0728">SH3 domain</keyword>
<dbReference type="SUPFAM" id="SSF47473">
    <property type="entry name" value="EF-hand"/>
    <property type="match status" value="1"/>
</dbReference>
<keyword evidence="7" id="KW-0378">Hydrolase</keyword>
<evidence type="ECO:0000256" key="1">
    <source>
        <dbReference type="ARBA" id="ARBA00022443"/>
    </source>
</evidence>
<dbReference type="CTD" id="20249653"/>
<evidence type="ECO:0000256" key="7">
    <source>
        <dbReference type="RuleBase" id="RU361133"/>
    </source>
</evidence>
<evidence type="ECO:0000256" key="3">
    <source>
        <dbReference type="ARBA" id="ARBA00022999"/>
    </source>
</evidence>
<dbReference type="SUPFAM" id="SSF50044">
    <property type="entry name" value="SH3-domain"/>
    <property type="match status" value="1"/>
</dbReference>
<dbReference type="SMART" id="SM00149">
    <property type="entry name" value="PLCYc"/>
    <property type="match status" value="1"/>
</dbReference>
<evidence type="ECO:0000313" key="12">
    <source>
        <dbReference type="EMBL" id="ESO87812.1"/>
    </source>
</evidence>
<keyword evidence="4" id="KW-0807">Transducer</keyword>
<gene>
    <name evidence="12" type="ORF">LOTGIDRAFT_234838</name>
</gene>
<sequence>MALYDRRTSLDKNEHFYTENVIRNLETGLVVSVISPKKRAERLTIKVILETKELICIRTQGARPESTISLQQVKDLRVGKKSSDFERAEEIHKVDGKLCLVLLYGNEFNLKTFSMEARDEKSFKIIFDGLVTVLQQIKDSVYIDHKDRWICKQFHNALKPGDYALYCYSTEKKDRVRVNLKVVKAWLARINCKIKSKDFKYFVKRLKLNDQLSFPEFCLLFYEFLQPKSLLDVQFEKYFPSNEYSEDERTIGFETIRSFFKEEQKIDSNPEEARKMMLKFVQDPVYLRSGLYITEKEFIDFLFSPQNEIFQSDELTDDMDQPLSSYWIASSHNTYLTGNQMSSESSVEPYARCLQMGCRCVELDCWNGSDGNPIIFHGKSLTSKVRLVDVLCIINENAFKTSKFPVILSIENHCSVPQQRLIAKMMLEIFGDKLLTEPIVTSNGLLPSPNQLQNKIILKDKKLRDGSYELVNIDVDCEGKDDAKVSGVLHMKDKASQMWLPYFGVLTDKVLIISPPEEEEDEEDDIYDFPYEDIYSGDDDDITIQTWYHGFLENHKEAEKIIKNIPTKKEGTFLVRDNNQNGYTLSFWNNDKCNHCRIQTEKGQYYLNETVKMDSITELIEHYRSEPLYLTPNKFIYLSSPVPVKPDFQNEIWFHDINREKADYTLQFAKEDGTFLIRPSSVENCYSLSMIHNRIIRHFPIEREGRLFALGSFRFLQMKKLIDFFTKRAVYKNLKLKIPASPDALDYNLCADTQIYEDIYSDATVEEKKIKVRALYDFIGDQTQLSFRRGAIITNVTEEDSPWWRGNHGDGENLLFPANYVEILDIENEVEKKTEELRLKLEGCLMVLMFWEQEQQKKEEMVQGRAKELSDLIIYCQSVRFQDDGLGAKIAEMSSFSENQIKQYFTKERVSIITRYNQRQISRVYPFGLKLLSANYDPIPMWSVGAQLIALNYQTPDRYQQINHALFLRNQRCGYVLKPQCMSSPKYSPYNMSSFSSVQPVSLYMSIIAGRNCYGGRTGATGNPFVGVEILGLPLDKQRVRTSVAKGTTLCPIWENQLFVFDVTFPDLAFLRFEILDESLEKSKTIYAQATYPLKGLREGYRCVPLHNMYSERNELSHLLVHIDLRNPVDNEEKNVFKMIEELRNHCASLSISEDMKRQFQDTEKQLLKYLDERQSRRRGEIYVPARRSS</sequence>
<dbReference type="GO" id="GO:0051209">
    <property type="term" value="P:release of sequestered calcium ion into cytosol"/>
    <property type="evidence" value="ECO:0007669"/>
    <property type="project" value="TreeGrafter"/>
</dbReference>
<dbReference type="GO" id="GO:0032587">
    <property type="term" value="C:ruffle membrane"/>
    <property type="evidence" value="ECO:0007669"/>
    <property type="project" value="TreeGrafter"/>
</dbReference>
<dbReference type="PROSITE" id="PS50001">
    <property type="entry name" value="SH2"/>
    <property type="match status" value="2"/>
</dbReference>
<evidence type="ECO:0000259" key="9">
    <source>
        <dbReference type="PROSITE" id="PS50002"/>
    </source>
</evidence>
<dbReference type="Gene3D" id="3.30.505.10">
    <property type="entry name" value="SH2 domain"/>
    <property type="match status" value="2"/>
</dbReference>
<feature type="domain" description="SH2" evidence="8">
    <location>
        <begin position="547"/>
        <end position="642"/>
    </location>
</feature>
<evidence type="ECO:0000256" key="6">
    <source>
        <dbReference type="PROSITE-ProRule" id="PRU00192"/>
    </source>
</evidence>
<dbReference type="SUPFAM" id="SSF55550">
    <property type="entry name" value="SH2 domain"/>
    <property type="match status" value="2"/>
</dbReference>
<evidence type="ECO:0000256" key="2">
    <source>
        <dbReference type="ARBA" id="ARBA00022837"/>
    </source>
</evidence>
<feature type="domain" description="SH2" evidence="8">
    <location>
        <begin position="652"/>
        <end position="740"/>
    </location>
</feature>
<dbReference type="InterPro" id="IPR000008">
    <property type="entry name" value="C2_dom"/>
</dbReference>
<dbReference type="InterPro" id="IPR036860">
    <property type="entry name" value="SH2_dom_sf"/>
</dbReference>
<dbReference type="InterPro" id="IPR011992">
    <property type="entry name" value="EF-hand-dom_pair"/>
</dbReference>
<dbReference type="SMART" id="SM00148">
    <property type="entry name" value="PLCXc"/>
    <property type="match status" value="1"/>
</dbReference>
<dbReference type="InterPro" id="IPR036028">
    <property type="entry name" value="SH3-like_dom_sf"/>
</dbReference>
<dbReference type="CDD" id="cd00275">
    <property type="entry name" value="C2_PLC_like"/>
    <property type="match status" value="1"/>
</dbReference>
<keyword evidence="7" id="KW-0442">Lipid degradation</keyword>
<dbReference type="Gene3D" id="2.30.30.40">
    <property type="entry name" value="SH3 Domains"/>
    <property type="match status" value="1"/>
</dbReference>
<dbReference type="OrthoDB" id="269822at2759"/>
<dbReference type="KEGG" id="lgi:LOTGIDRAFT_234838"/>
<dbReference type="InterPro" id="IPR017946">
    <property type="entry name" value="PLC-like_Pdiesterase_TIM-brl"/>
</dbReference>
<dbReference type="InterPro" id="IPR011993">
    <property type="entry name" value="PH-like_dom_sf"/>
</dbReference>
<dbReference type="EC" id="3.1.4.11" evidence="7"/>
<accession>V3ZTU9</accession>
<dbReference type="RefSeq" id="XP_009061422.1">
    <property type="nucleotide sequence ID" value="XM_009063174.1"/>
</dbReference>
<dbReference type="SUPFAM" id="SSF50729">
    <property type="entry name" value="PH domain-like"/>
    <property type="match status" value="1"/>
</dbReference>
<dbReference type="Pfam" id="PF00388">
    <property type="entry name" value="PI-PLC-X"/>
    <property type="match status" value="1"/>
</dbReference>
<dbReference type="PANTHER" id="PTHR10336">
    <property type="entry name" value="PHOSPHOINOSITIDE-SPECIFIC PHOSPHOLIPASE C FAMILY PROTEIN"/>
    <property type="match status" value="1"/>
</dbReference>
<dbReference type="HOGENOM" id="CLU_002738_5_0_1"/>
<dbReference type="InterPro" id="IPR001192">
    <property type="entry name" value="PI-PLC_fam"/>
</dbReference>
<dbReference type="PROSITE" id="PS50008">
    <property type="entry name" value="PIPLC_Y_DOMAIN"/>
    <property type="match status" value="1"/>
</dbReference>
<dbReference type="GO" id="GO:0046488">
    <property type="term" value="P:phosphatidylinositol metabolic process"/>
    <property type="evidence" value="ECO:0007669"/>
    <property type="project" value="TreeGrafter"/>
</dbReference>
<feature type="domain" description="SH3" evidence="9">
    <location>
        <begin position="767"/>
        <end position="826"/>
    </location>
</feature>
<feature type="domain" description="PI-PLC Y-box" evidence="11">
    <location>
        <begin position="869"/>
        <end position="982"/>
    </location>
</feature>
<dbReference type="SMART" id="SM00252">
    <property type="entry name" value="SH2"/>
    <property type="match status" value="2"/>
</dbReference>
<evidence type="ECO:0000259" key="10">
    <source>
        <dbReference type="PROSITE" id="PS50004"/>
    </source>
</evidence>
<dbReference type="GO" id="GO:0004435">
    <property type="term" value="F:phosphatidylinositol-4,5-bisphosphate phospholipase C activity"/>
    <property type="evidence" value="ECO:0007669"/>
    <property type="project" value="UniProtKB-EC"/>
</dbReference>
<dbReference type="Gene3D" id="3.20.20.190">
    <property type="entry name" value="Phosphatidylinositol (PI) phosphodiesterase"/>
    <property type="match status" value="2"/>
</dbReference>
<dbReference type="Pfam" id="PF00018">
    <property type="entry name" value="SH3_1"/>
    <property type="match status" value="1"/>
</dbReference>
<dbReference type="GeneID" id="20249653"/>
<dbReference type="GO" id="GO:0016042">
    <property type="term" value="P:lipid catabolic process"/>
    <property type="evidence" value="ECO:0007669"/>
    <property type="project" value="UniProtKB-KW"/>
</dbReference>
<dbReference type="InterPro" id="IPR000909">
    <property type="entry name" value="PLipase_C_PInositol-sp_X_dom"/>
</dbReference>
<dbReference type="InterPro" id="IPR001711">
    <property type="entry name" value="PLipase_C_Pinositol-sp_Y"/>
</dbReference>
<evidence type="ECO:0000259" key="11">
    <source>
        <dbReference type="PROSITE" id="PS50008"/>
    </source>
</evidence>
<feature type="domain" description="C2" evidence="10">
    <location>
        <begin position="984"/>
        <end position="1108"/>
    </location>
</feature>
<dbReference type="SUPFAM" id="SSF51695">
    <property type="entry name" value="PLC-like phosphodiesterases"/>
    <property type="match status" value="1"/>
</dbReference>
<dbReference type="InterPro" id="IPR057061">
    <property type="entry name" value="PLCG_EF-hand_2"/>
</dbReference>
<organism evidence="12 13">
    <name type="scientific">Lottia gigantea</name>
    <name type="common">Giant owl limpet</name>
    <dbReference type="NCBI Taxonomy" id="225164"/>
    <lineage>
        <taxon>Eukaryota</taxon>
        <taxon>Metazoa</taxon>
        <taxon>Spiralia</taxon>
        <taxon>Lophotrochozoa</taxon>
        <taxon>Mollusca</taxon>
        <taxon>Gastropoda</taxon>
        <taxon>Patellogastropoda</taxon>
        <taxon>Lottioidea</taxon>
        <taxon>Lottiidae</taxon>
        <taxon>Lottia</taxon>
    </lineage>
</organism>
<dbReference type="PROSITE" id="PS50004">
    <property type="entry name" value="C2"/>
    <property type="match status" value="1"/>
</dbReference>
<dbReference type="SUPFAM" id="SSF49562">
    <property type="entry name" value="C2 domain (Calcium/lipid-binding domain, CaLB)"/>
    <property type="match status" value="1"/>
</dbReference>
<reference evidence="12 13" key="1">
    <citation type="journal article" date="2013" name="Nature">
        <title>Insights into bilaterian evolution from three spiralian genomes.</title>
        <authorList>
            <person name="Simakov O."/>
            <person name="Marletaz F."/>
            <person name="Cho S.J."/>
            <person name="Edsinger-Gonzales E."/>
            <person name="Havlak P."/>
            <person name="Hellsten U."/>
            <person name="Kuo D.H."/>
            <person name="Larsson T."/>
            <person name="Lv J."/>
            <person name="Arendt D."/>
            <person name="Savage R."/>
            <person name="Osoegawa K."/>
            <person name="de Jong P."/>
            <person name="Grimwood J."/>
            <person name="Chapman J.A."/>
            <person name="Shapiro H."/>
            <person name="Aerts A."/>
            <person name="Otillar R.P."/>
            <person name="Terry A.Y."/>
            <person name="Boore J.L."/>
            <person name="Grigoriev I.V."/>
            <person name="Lindberg D.R."/>
            <person name="Seaver E.C."/>
            <person name="Weisblat D.A."/>
            <person name="Putnam N.H."/>
            <person name="Rokhsar D.S."/>
        </authorList>
    </citation>
    <scope>NUCLEOTIDE SEQUENCE [LARGE SCALE GENOMIC DNA]</scope>
</reference>
<dbReference type="CDD" id="cd16201">
    <property type="entry name" value="EFh_PI-PLCgamma"/>
    <property type="match status" value="1"/>
</dbReference>
<keyword evidence="13" id="KW-1185">Reference proteome</keyword>
<dbReference type="PROSITE" id="PS50002">
    <property type="entry name" value="SH3"/>
    <property type="match status" value="1"/>
</dbReference>
<dbReference type="Proteomes" id="UP000030746">
    <property type="component" value="Unassembled WGS sequence"/>
</dbReference>
<dbReference type="CDD" id="cd08558">
    <property type="entry name" value="PI-PLCc_eukaryota"/>
    <property type="match status" value="1"/>
</dbReference>
<dbReference type="InterPro" id="IPR001452">
    <property type="entry name" value="SH3_domain"/>
</dbReference>
<name>V3ZTU9_LOTGI</name>
<dbReference type="SMART" id="SM00239">
    <property type="entry name" value="C2"/>
    <property type="match status" value="1"/>
</dbReference>
<dbReference type="PANTHER" id="PTHR10336:SF159">
    <property type="entry name" value="1-PHOSPHATIDYLINOSITOL 4,5-BISPHOSPHATE PHOSPHODIESTERASE GAMMA"/>
    <property type="match status" value="1"/>
</dbReference>
<evidence type="ECO:0000256" key="4">
    <source>
        <dbReference type="ARBA" id="ARBA00023224"/>
    </source>
</evidence>
<dbReference type="Pfam" id="PF00017">
    <property type="entry name" value="SH2"/>
    <property type="match status" value="2"/>
</dbReference>
<dbReference type="Pfam" id="PF00168">
    <property type="entry name" value="C2"/>
    <property type="match status" value="1"/>
</dbReference>
<comment type="catalytic activity">
    <reaction evidence="7">
        <text>a 1,2-diacyl-sn-glycero-3-phospho-(1D-myo-inositol-4,5-bisphosphate) + H2O = 1D-myo-inositol 1,4,5-trisphosphate + a 1,2-diacyl-sn-glycerol + H(+)</text>
        <dbReference type="Rhea" id="RHEA:33179"/>
        <dbReference type="ChEBI" id="CHEBI:15377"/>
        <dbReference type="ChEBI" id="CHEBI:15378"/>
        <dbReference type="ChEBI" id="CHEBI:17815"/>
        <dbReference type="ChEBI" id="CHEBI:58456"/>
        <dbReference type="ChEBI" id="CHEBI:203600"/>
        <dbReference type="EC" id="3.1.4.11"/>
    </reaction>
</comment>
<dbReference type="InterPro" id="IPR035892">
    <property type="entry name" value="C2_domain_sf"/>
</dbReference>
<evidence type="ECO:0000259" key="8">
    <source>
        <dbReference type="PROSITE" id="PS50001"/>
    </source>
</evidence>
<evidence type="ECO:0000256" key="5">
    <source>
        <dbReference type="PROSITE-ProRule" id="PRU00191"/>
    </source>
</evidence>
<dbReference type="Gene3D" id="2.60.40.150">
    <property type="entry name" value="C2 domain"/>
    <property type="match status" value="1"/>
</dbReference>